<organism evidence="1 2">
    <name type="scientific">Botryobasidium botryosum (strain FD-172 SS1)</name>
    <dbReference type="NCBI Taxonomy" id="930990"/>
    <lineage>
        <taxon>Eukaryota</taxon>
        <taxon>Fungi</taxon>
        <taxon>Dikarya</taxon>
        <taxon>Basidiomycota</taxon>
        <taxon>Agaricomycotina</taxon>
        <taxon>Agaricomycetes</taxon>
        <taxon>Cantharellales</taxon>
        <taxon>Botryobasidiaceae</taxon>
        <taxon>Botryobasidium</taxon>
    </lineage>
</organism>
<protein>
    <submittedName>
        <fullName evidence="1">Uncharacterized protein</fullName>
    </submittedName>
</protein>
<keyword evidence="2" id="KW-1185">Reference proteome</keyword>
<dbReference type="InParanoid" id="A0A067M1H0"/>
<dbReference type="Proteomes" id="UP000027195">
    <property type="component" value="Unassembled WGS sequence"/>
</dbReference>
<dbReference type="HOGENOM" id="CLU_1703937_0_0_1"/>
<name>A0A067M1H0_BOTB1</name>
<dbReference type="EMBL" id="KL198079">
    <property type="protein sequence ID" value="KDQ09384.1"/>
    <property type="molecule type" value="Genomic_DNA"/>
</dbReference>
<gene>
    <name evidence="1" type="ORF">BOTBODRAFT_47656</name>
</gene>
<proteinExistence type="predicted"/>
<sequence length="154" mass="17359">MNVMIPPLTIFAPPIRTRVDRFPNNAIPLQLPISLQYNFFVLCVVVSGAVPLTTTRRISLDKYRIFRTEQAMSVGELMLNLTARLVDDNGVDCQARFNNQKGLKCKVAKHEQVSPGRCVIVIEAIPKSAWGKILWGWLRDLTKADPQRSVKAKL</sequence>
<evidence type="ECO:0000313" key="2">
    <source>
        <dbReference type="Proteomes" id="UP000027195"/>
    </source>
</evidence>
<reference evidence="2" key="1">
    <citation type="journal article" date="2014" name="Proc. Natl. Acad. Sci. U.S.A.">
        <title>Extensive sampling of basidiomycete genomes demonstrates inadequacy of the white-rot/brown-rot paradigm for wood decay fungi.</title>
        <authorList>
            <person name="Riley R."/>
            <person name="Salamov A.A."/>
            <person name="Brown D.W."/>
            <person name="Nagy L.G."/>
            <person name="Floudas D."/>
            <person name="Held B.W."/>
            <person name="Levasseur A."/>
            <person name="Lombard V."/>
            <person name="Morin E."/>
            <person name="Otillar R."/>
            <person name="Lindquist E.A."/>
            <person name="Sun H."/>
            <person name="LaButti K.M."/>
            <person name="Schmutz J."/>
            <person name="Jabbour D."/>
            <person name="Luo H."/>
            <person name="Baker S.E."/>
            <person name="Pisabarro A.G."/>
            <person name="Walton J.D."/>
            <person name="Blanchette R.A."/>
            <person name="Henrissat B."/>
            <person name="Martin F."/>
            <person name="Cullen D."/>
            <person name="Hibbett D.S."/>
            <person name="Grigoriev I.V."/>
        </authorList>
    </citation>
    <scope>NUCLEOTIDE SEQUENCE [LARGE SCALE GENOMIC DNA]</scope>
    <source>
        <strain evidence="2">FD-172 SS1</strain>
    </source>
</reference>
<accession>A0A067M1H0</accession>
<evidence type="ECO:0000313" key="1">
    <source>
        <dbReference type="EMBL" id="KDQ09384.1"/>
    </source>
</evidence>
<dbReference type="AlphaFoldDB" id="A0A067M1H0"/>